<evidence type="ECO:0000256" key="1">
    <source>
        <dbReference type="SAM" id="MobiDB-lite"/>
    </source>
</evidence>
<organism evidence="4 5">
    <name type="scientific">Phaeosphaeria nodorum (strain SN15 / ATCC MYA-4574 / FGSC 10173)</name>
    <name type="common">Glume blotch fungus</name>
    <name type="synonym">Parastagonospora nodorum</name>
    <dbReference type="NCBI Taxonomy" id="321614"/>
    <lineage>
        <taxon>Eukaryota</taxon>
        <taxon>Fungi</taxon>
        <taxon>Dikarya</taxon>
        <taxon>Ascomycota</taxon>
        <taxon>Pezizomycotina</taxon>
        <taxon>Dothideomycetes</taxon>
        <taxon>Pleosporomycetidae</taxon>
        <taxon>Pleosporales</taxon>
        <taxon>Pleosporineae</taxon>
        <taxon>Phaeosphaeriaceae</taxon>
        <taxon>Parastagonospora</taxon>
    </lineage>
</organism>
<feature type="transmembrane region" description="Helical" evidence="2">
    <location>
        <begin position="106"/>
        <end position="128"/>
    </location>
</feature>
<name>A0A7U2EU53_PHANO</name>
<gene>
    <name evidence="4" type="ORF">JI435_033680</name>
</gene>
<dbReference type="OrthoDB" id="5313995at2759"/>
<keyword evidence="2" id="KW-1133">Transmembrane helix</keyword>
<evidence type="ECO:0000313" key="5">
    <source>
        <dbReference type="Proteomes" id="UP000663193"/>
    </source>
</evidence>
<dbReference type="RefSeq" id="XP_001793936.1">
    <property type="nucleotide sequence ID" value="XM_001793884.1"/>
</dbReference>
<dbReference type="PANTHER" id="PTHR37019:SF1">
    <property type="entry name" value="EXPERA DOMAIN-CONTAINING PROTEIN"/>
    <property type="match status" value="1"/>
</dbReference>
<proteinExistence type="predicted"/>
<dbReference type="EMBL" id="CP069025">
    <property type="protein sequence ID" value="QRC93130.1"/>
    <property type="molecule type" value="Genomic_DNA"/>
</dbReference>
<dbReference type="Proteomes" id="UP000663193">
    <property type="component" value="Chromosome 3"/>
</dbReference>
<dbReference type="AlphaFoldDB" id="A0A7U2EU53"/>
<evidence type="ECO:0000313" key="4">
    <source>
        <dbReference type="EMBL" id="QRC93130.1"/>
    </source>
</evidence>
<feature type="transmembrane region" description="Helical" evidence="2">
    <location>
        <begin position="176"/>
        <end position="197"/>
    </location>
</feature>
<dbReference type="KEGG" id="pno:SNOG_03368"/>
<feature type="compositionally biased region" description="Low complexity" evidence="1">
    <location>
        <begin position="1"/>
        <end position="14"/>
    </location>
</feature>
<accession>A0A7U2EU53</accession>
<dbReference type="OMA" id="GHCYAAW"/>
<feature type="transmembrane region" description="Helical" evidence="2">
    <location>
        <begin position="135"/>
        <end position="156"/>
    </location>
</feature>
<reference evidence="5" key="1">
    <citation type="journal article" date="2021" name="BMC Genomics">
        <title>Chromosome-level genome assembly and manually-curated proteome of model necrotroph Parastagonospora nodorum Sn15 reveals a genome-wide trove of candidate effector homologs, and redundancy of virulence-related functions within an accessory chromosome.</title>
        <authorList>
            <person name="Bertazzoni S."/>
            <person name="Jones D.A.B."/>
            <person name="Phan H.T."/>
            <person name="Tan K.-C."/>
            <person name="Hane J.K."/>
        </authorList>
    </citation>
    <scope>NUCLEOTIDE SEQUENCE [LARGE SCALE GENOMIC DNA]</scope>
    <source>
        <strain evidence="5">SN15 / ATCC MYA-4574 / FGSC 10173)</strain>
    </source>
</reference>
<dbReference type="PANTHER" id="PTHR37019">
    <property type="entry name" value="CHROMOSOME 1, WHOLE GENOME SHOTGUN SEQUENCE"/>
    <property type="match status" value="1"/>
</dbReference>
<dbReference type="VEuPathDB" id="FungiDB:JI435_033680"/>
<feature type="transmembrane region" description="Helical" evidence="2">
    <location>
        <begin position="66"/>
        <end position="86"/>
    </location>
</feature>
<keyword evidence="2" id="KW-0472">Membrane</keyword>
<sequence length="201" mass="22542">MAASTGAGAVAASSNESAKLPKAVGVDSQPSISVEHVPTNRSPRRFARQTQRSHDSTLVEDIPRIYWIWHLYLEPLTALGGVYHLHWVPEQYFEYMPQTSRYAPESQIICNQLAACYLFFAVIEALVLRTTTEITVWRAVLFALLLCDGGHLFAAWAEMGTHLTLSPWLWTVKDTVTMMLNIIPAVLRTAFLLGIGFRKTH</sequence>
<keyword evidence="2" id="KW-0812">Transmembrane</keyword>
<protein>
    <recommendedName>
        <fullName evidence="3">DUF7704 domain-containing protein</fullName>
    </recommendedName>
</protein>
<evidence type="ECO:0000256" key="2">
    <source>
        <dbReference type="SAM" id="Phobius"/>
    </source>
</evidence>
<dbReference type="Pfam" id="PF24803">
    <property type="entry name" value="DUF7704"/>
    <property type="match status" value="1"/>
</dbReference>
<feature type="region of interest" description="Disordered" evidence="1">
    <location>
        <begin position="1"/>
        <end position="27"/>
    </location>
</feature>
<keyword evidence="5" id="KW-1185">Reference proteome</keyword>
<evidence type="ECO:0000259" key="3">
    <source>
        <dbReference type="Pfam" id="PF24803"/>
    </source>
</evidence>
<feature type="domain" description="DUF7704" evidence="3">
    <location>
        <begin position="62"/>
        <end position="195"/>
    </location>
</feature>
<dbReference type="InterPro" id="IPR056121">
    <property type="entry name" value="DUF7704"/>
</dbReference>